<evidence type="ECO:0000313" key="4">
    <source>
        <dbReference type="Proteomes" id="UP000195950"/>
    </source>
</evidence>
<dbReference type="EMBL" id="NFJX01000016">
    <property type="protein sequence ID" value="OUP16307.1"/>
    <property type="molecule type" value="Genomic_DNA"/>
</dbReference>
<evidence type="ECO:0000259" key="2">
    <source>
        <dbReference type="Pfam" id="PF14848"/>
    </source>
</evidence>
<feature type="domain" description="DUF4469" evidence="1">
    <location>
        <begin position="139"/>
        <end position="237"/>
    </location>
</feature>
<reference evidence="4" key="1">
    <citation type="submission" date="2017-04" db="EMBL/GenBank/DDBJ databases">
        <title>Function of individual gut microbiota members based on whole genome sequencing of pure cultures obtained from chicken caecum.</title>
        <authorList>
            <person name="Medvecky M."/>
            <person name="Cejkova D."/>
            <person name="Polansky O."/>
            <person name="Karasova D."/>
            <person name="Kubasova T."/>
            <person name="Cizek A."/>
            <person name="Rychlik I."/>
        </authorList>
    </citation>
    <scope>NUCLEOTIDE SEQUENCE [LARGE SCALE GENOMIC DNA]</scope>
    <source>
        <strain evidence="4">An199</strain>
    </source>
</reference>
<evidence type="ECO:0000259" key="1">
    <source>
        <dbReference type="Pfam" id="PF14734"/>
    </source>
</evidence>
<protein>
    <submittedName>
        <fullName evidence="3">Uncharacterized protein</fullName>
    </submittedName>
</protein>
<dbReference type="CDD" id="cd12843">
    <property type="entry name" value="Bvu_2165_C_like"/>
    <property type="match status" value="1"/>
</dbReference>
<comment type="caution">
    <text evidence="3">The sequence shown here is derived from an EMBL/GenBank/DDBJ whole genome shotgun (WGS) entry which is preliminary data.</text>
</comment>
<dbReference type="Proteomes" id="UP000195950">
    <property type="component" value="Unassembled WGS sequence"/>
</dbReference>
<dbReference type="AlphaFoldDB" id="A0A1Y4I7I9"/>
<organism evidence="3 4">
    <name type="scientific">Parabacteroides distasonis</name>
    <dbReference type="NCBI Taxonomy" id="823"/>
    <lineage>
        <taxon>Bacteria</taxon>
        <taxon>Pseudomonadati</taxon>
        <taxon>Bacteroidota</taxon>
        <taxon>Bacteroidia</taxon>
        <taxon>Bacteroidales</taxon>
        <taxon>Tannerellaceae</taxon>
        <taxon>Parabacteroides</taxon>
    </lineage>
</organism>
<dbReference type="Pfam" id="PF14734">
    <property type="entry name" value="DUF4469"/>
    <property type="match status" value="1"/>
</dbReference>
<feature type="domain" description="Bvu-2165-like IHF-HU-like DNA-binding" evidence="2">
    <location>
        <begin position="13"/>
        <end position="129"/>
    </location>
</feature>
<dbReference type="InterPro" id="IPR027824">
    <property type="entry name" value="DUF4469"/>
</dbReference>
<dbReference type="Pfam" id="PF14848">
    <property type="entry name" value="HU-DNA_bdg"/>
    <property type="match status" value="1"/>
</dbReference>
<accession>A0A1Y4I7I9</accession>
<name>A0A1Y4I7I9_PARDI</name>
<gene>
    <name evidence="3" type="ORF">B5F32_15875</name>
</gene>
<dbReference type="Gene3D" id="2.70.50.70">
    <property type="match status" value="1"/>
</dbReference>
<sequence>MTSTDPKMRSITGKLVTNMLTEREDDFTYKVTYVANRTIKDLCKLAAQNGSKFSASELESAYNDLFAVAKQEVYSASTVEFGFTNNSLGVDGSFIGPKAQFDPSRNSVVLWSSPRAEIKEDMKGISVIVSAVEEGLPTIISVTDVSTGTQNGKLTPGGGLVGTGNRIKIAGEEGKAVGFFFVNAKDETETAVPMTSLIRNDPSAFSLIIPALADGSYYLEVATQYGGNNKFFLKEIRRNRFPYPLSVGTGNPDSESPDEI</sequence>
<dbReference type="InterPro" id="IPR049893">
    <property type="entry name" value="Bvu_2165-like_IHF-HU-DNA_bdg"/>
</dbReference>
<dbReference type="RefSeq" id="WP_034532289.1">
    <property type="nucleotide sequence ID" value="NZ_JADMZB010000021.1"/>
</dbReference>
<evidence type="ECO:0000313" key="3">
    <source>
        <dbReference type="EMBL" id="OUP16307.1"/>
    </source>
</evidence>
<proteinExistence type="predicted"/>